<keyword evidence="3 10" id="KW-0217">Developmental protein</keyword>
<dbReference type="SMART" id="SM00097">
    <property type="entry name" value="WNT1"/>
    <property type="match status" value="1"/>
</dbReference>
<dbReference type="PANTHER" id="PTHR12027:SF112">
    <property type="entry name" value="PROTEIN WNT-2"/>
    <property type="match status" value="1"/>
</dbReference>
<keyword evidence="6 10" id="KW-0879">Wnt signaling pathway</keyword>
<proteinExistence type="inferred from homology"/>
<evidence type="ECO:0000256" key="10">
    <source>
        <dbReference type="RuleBase" id="RU003500"/>
    </source>
</evidence>
<keyword evidence="5" id="KW-0272">Extracellular matrix</keyword>
<comment type="function">
    <text evidence="10">Ligand for members of the frizzled family of seven transmembrane receptors.</text>
</comment>
<evidence type="ECO:0000256" key="8">
    <source>
        <dbReference type="ARBA" id="ARBA00023180"/>
    </source>
</evidence>
<evidence type="ECO:0000256" key="1">
    <source>
        <dbReference type="ARBA" id="ARBA00004498"/>
    </source>
</evidence>
<organism evidence="12 13">
    <name type="scientific">Vespula squamosa</name>
    <name type="common">Southern yellow jacket</name>
    <name type="synonym">Wasp</name>
    <dbReference type="NCBI Taxonomy" id="30214"/>
    <lineage>
        <taxon>Eukaryota</taxon>
        <taxon>Metazoa</taxon>
        <taxon>Ecdysozoa</taxon>
        <taxon>Arthropoda</taxon>
        <taxon>Hexapoda</taxon>
        <taxon>Insecta</taxon>
        <taxon>Pterygota</taxon>
        <taxon>Neoptera</taxon>
        <taxon>Endopterygota</taxon>
        <taxon>Hymenoptera</taxon>
        <taxon>Apocrita</taxon>
        <taxon>Aculeata</taxon>
        <taxon>Vespoidea</taxon>
        <taxon>Vespidae</taxon>
        <taxon>Vespinae</taxon>
        <taxon>Vespula</taxon>
    </lineage>
</organism>
<dbReference type="EMBL" id="JAUDFV010000167">
    <property type="protein sequence ID" value="KAL2712067.1"/>
    <property type="molecule type" value="Genomic_DNA"/>
</dbReference>
<dbReference type="Pfam" id="PF00110">
    <property type="entry name" value="wnt"/>
    <property type="match status" value="2"/>
</dbReference>
<comment type="similarity">
    <text evidence="2 10">Belongs to the Wnt family.</text>
</comment>
<keyword evidence="7" id="KW-1015">Disulfide bond</keyword>
<feature type="region of interest" description="Disordered" evidence="11">
    <location>
        <begin position="490"/>
        <end position="510"/>
    </location>
</feature>
<dbReference type="GO" id="GO:0048699">
    <property type="term" value="P:generation of neurons"/>
    <property type="evidence" value="ECO:0007669"/>
    <property type="project" value="UniProtKB-ARBA"/>
</dbReference>
<evidence type="ECO:0000256" key="5">
    <source>
        <dbReference type="ARBA" id="ARBA00022530"/>
    </source>
</evidence>
<evidence type="ECO:0000256" key="11">
    <source>
        <dbReference type="SAM" id="MobiDB-lite"/>
    </source>
</evidence>
<evidence type="ECO:0000313" key="12">
    <source>
        <dbReference type="EMBL" id="KAL2712067.1"/>
    </source>
</evidence>
<evidence type="ECO:0000256" key="6">
    <source>
        <dbReference type="ARBA" id="ARBA00022687"/>
    </source>
</evidence>
<dbReference type="InterPro" id="IPR005817">
    <property type="entry name" value="Wnt"/>
</dbReference>
<protein>
    <recommendedName>
        <fullName evidence="10">Protein Wnt</fullName>
    </recommendedName>
</protein>
<keyword evidence="4" id="KW-0964">Secreted</keyword>
<dbReference type="PANTHER" id="PTHR12027">
    <property type="entry name" value="WNT RELATED"/>
    <property type="match status" value="1"/>
</dbReference>
<keyword evidence="9" id="KW-0449">Lipoprotein</keyword>
<evidence type="ECO:0000256" key="9">
    <source>
        <dbReference type="ARBA" id="ARBA00023288"/>
    </source>
</evidence>
<evidence type="ECO:0000256" key="7">
    <source>
        <dbReference type="ARBA" id="ARBA00023157"/>
    </source>
</evidence>
<evidence type="ECO:0000256" key="3">
    <source>
        <dbReference type="ARBA" id="ARBA00022473"/>
    </source>
</evidence>
<comment type="subcellular location">
    <subcellularLocation>
        <location evidence="1 10">Secreted</location>
        <location evidence="1 10">Extracellular space</location>
        <location evidence="1 10">Extracellular matrix</location>
    </subcellularLocation>
</comment>
<gene>
    <name evidence="12" type="ORF">V1478_018302</name>
</gene>
<reference evidence="12 13" key="1">
    <citation type="journal article" date="2024" name="Ann. Entomol. Soc. Am.">
        <title>Genomic analyses of the southern and eastern yellowjacket wasps (Hymenoptera: Vespidae) reveal evolutionary signatures of social life.</title>
        <authorList>
            <person name="Catto M.A."/>
            <person name="Caine P.B."/>
            <person name="Orr S.E."/>
            <person name="Hunt B.G."/>
            <person name="Goodisman M.A.D."/>
        </authorList>
    </citation>
    <scope>NUCLEOTIDE SEQUENCE [LARGE SCALE GENOMIC DNA]</scope>
    <source>
        <strain evidence="12">233</strain>
        <tissue evidence="12">Head and thorax</tissue>
    </source>
</reference>
<name>A0ABD1ZUM4_VESSQ</name>
<dbReference type="Proteomes" id="UP001607302">
    <property type="component" value="Unassembled WGS sequence"/>
</dbReference>
<accession>A0ABD1ZUM4</accession>
<evidence type="ECO:0000313" key="13">
    <source>
        <dbReference type="Proteomes" id="UP001607302"/>
    </source>
</evidence>
<dbReference type="InterPro" id="IPR018161">
    <property type="entry name" value="Wnt_CS"/>
</dbReference>
<keyword evidence="13" id="KW-1185">Reference proteome</keyword>
<evidence type="ECO:0000256" key="2">
    <source>
        <dbReference type="ARBA" id="ARBA00005683"/>
    </source>
</evidence>
<dbReference type="GO" id="GO:0016055">
    <property type="term" value="P:Wnt signaling pathway"/>
    <property type="evidence" value="ECO:0007669"/>
    <property type="project" value="UniProtKB-KW"/>
</dbReference>
<evidence type="ECO:0000256" key="4">
    <source>
        <dbReference type="ARBA" id="ARBA00022525"/>
    </source>
</evidence>
<keyword evidence="8" id="KW-0325">Glycoprotein</keyword>
<dbReference type="AlphaFoldDB" id="A0ABD1ZUM4"/>
<dbReference type="PROSITE" id="PS00246">
    <property type="entry name" value="WNT1"/>
    <property type="match status" value="2"/>
</dbReference>
<sequence length="510" mass="59815">MSIKEDHYDLQKWMSILLDSKSSMEGMKSRSENLDSIGISLESLCNFVTKIKLALLQTECKCHGVSGSCTVKTCWRTLPSFRQIGDALMKKYYRAKAVVAITPPPPPTTQIHQLSKMNRILNYPLPPNNGNEYPEEISQITLPRLPSNYIWLAIDCTCKRHQVHFPVPIQHPIHHVGPSYVEINDDLPIESDLPIRLEEREPDAVKREYRRRRYFQHREFQQKEQESIEQRRRQFRQLQIAAQLAVVNRYIQRQREAILPEEQMEPINQDPNVRSSLEIVKALLQTECKCHGVSGSCTVKTCWRTLPSFRQIGDAPMKKYYRAKAVVAITPPPPPIIQIHQLSKMNRILNYPLPPNNGNEYPEEISQITLPRLPSNYIWLAIDCTCKRHQVHFPVPIQHPIHHVGPSYVEINDDLPIESDLPIRLEEREPDAVKREYRRRRYFQHREFQQKEQESIEQRRRQFRQLQIAAQLAVVNRYIQRQREAILPEEQMEPINQDPNVHSSLEVLDR</sequence>
<comment type="caution">
    <text evidence="12">The sequence shown here is derived from an EMBL/GenBank/DDBJ whole genome shotgun (WGS) entry which is preliminary data.</text>
</comment>